<evidence type="ECO:0000256" key="3">
    <source>
        <dbReference type="ARBA" id="ARBA00066372"/>
    </source>
</evidence>
<dbReference type="Pfam" id="PF03819">
    <property type="entry name" value="MazG"/>
    <property type="match status" value="2"/>
</dbReference>
<keyword evidence="5" id="KW-0175">Coiled coil</keyword>
<name>A0A918TF26_9BACT</name>
<evidence type="ECO:0000313" key="7">
    <source>
        <dbReference type="EMBL" id="GHC45863.1"/>
    </source>
</evidence>
<dbReference type="CDD" id="cd11529">
    <property type="entry name" value="NTP-PPase_MazG_Cterm"/>
    <property type="match status" value="1"/>
</dbReference>
<dbReference type="PANTHER" id="PTHR30522">
    <property type="entry name" value="NUCLEOSIDE TRIPHOSPHATE PYROPHOSPHOHYDROLASE"/>
    <property type="match status" value="1"/>
</dbReference>
<gene>
    <name evidence="7" type="ORF">GCM10007100_09170</name>
</gene>
<dbReference type="EC" id="3.6.1.8" evidence="3"/>
<feature type="domain" description="NTP pyrophosphohydrolase MazG-like" evidence="6">
    <location>
        <begin position="174"/>
        <end position="239"/>
    </location>
</feature>
<proteinExistence type="inferred from homology"/>
<dbReference type="InterPro" id="IPR011551">
    <property type="entry name" value="NTP_PyrPHydrolase_MazG"/>
</dbReference>
<dbReference type="FunFam" id="1.10.287.1080:FF:000003">
    <property type="entry name" value="Nucleoside triphosphate pyrophosphohydrolase"/>
    <property type="match status" value="1"/>
</dbReference>
<keyword evidence="8" id="KW-1185">Reference proteome</keyword>
<dbReference type="GO" id="GO:0046076">
    <property type="term" value="P:dTTP catabolic process"/>
    <property type="evidence" value="ECO:0007669"/>
    <property type="project" value="TreeGrafter"/>
</dbReference>
<dbReference type="NCBIfam" id="NF007113">
    <property type="entry name" value="PRK09562.1"/>
    <property type="match status" value="1"/>
</dbReference>
<dbReference type="EMBL" id="BMXI01000003">
    <property type="protein sequence ID" value="GHC45863.1"/>
    <property type="molecule type" value="Genomic_DNA"/>
</dbReference>
<dbReference type="GO" id="GO:0047693">
    <property type="term" value="F:ATP diphosphatase activity"/>
    <property type="evidence" value="ECO:0007669"/>
    <property type="project" value="UniProtKB-EC"/>
</dbReference>
<dbReference type="AlphaFoldDB" id="A0A918TF26"/>
<dbReference type="GO" id="GO:0046047">
    <property type="term" value="P:TTP catabolic process"/>
    <property type="evidence" value="ECO:0007669"/>
    <property type="project" value="TreeGrafter"/>
</dbReference>
<dbReference type="Gene3D" id="1.10.287.1080">
    <property type="entry name" value="MazG-like"/>
    <property type="match status" value="2"/>
</dbReference>
<evidence type="ECO:0000256" key="5">
    <source>
        <dbReference type="SAM" id="Coils"/>
    </source>
</evidence>
<evidence type="ECO:0000256" key="1">
    <source>
        <dbReference type="ARBA" id="ARBA00052141"/>
    </source>
</evidence>
<organism evidence="7 8">
    <name type="scientific">Roseibacillus persicicus</name>
    <dbReference type="NCBI Taxonomy" id="454148"/>
    <lineage>
        <taxon>Bacteria</taxon>
        <taxon>Pseudomonadati</taxon>
        <taxon>Verrucomicrobiota</taxon>
        <taxon>Verrucomicrobiia</taxon>
        <taxon>Verrucomicrobiales</taxon>
        <taxon>Verrucomicrobiaceae</taxon>
        <taxon>Roseibacillus</taxon>
    </lineage>
</organism>
<dbReference type="NCBIfam" id="TIGR00444">
    <property type="entry name" value="mazG"/>
    <property type="match status" value="1"/>
</dbReference>
<dbReference type="GO" id="GO:0046061">
    <property type="term" value="P:dATP catabolic process"/>
    <property type="evidence" value="ECO:0007669"/>
    <property type="project" value="TreeGrafter"/>
</dbReference>
<dbReference type="GO" id="GO:0046081">
    <property type="term" value="P:dUTP catabolic process"/>
    <property type="evidence" value="ECO:0007669"/>
    <property type="project" value="TreeGrafter"/>
</dbReference>
<accession>A0A918TF26</accession>
<reference evidence="7" key="1">
    <citation type="journal article" date="2014" name="Int. J. Syst. Evol. Microbiol.">
        <title>Complete genome sequence of Corynebacterium casei LMG S-19264T (=DSM 44701T), isolated from a smear-ripened cheese.</title>
        <authorList>
            <consortium name="US DOE Joint Genome Institute (JGI-PGF)"/>
            <person name="Walter F."/>
            <person name="Albersmeier A."/>
            <person name="Kalinowski J."/>
            <person name="Ruckert C."/>
        </authorList>
    </citation>
    <scope>NUCLEOTIDE SEQUENCE</scope>
    <source>
        <strain evidence="7">KCTC 12988</strain>
    </source>
</reference>
<comment type="caution">
    <text evidence="7">The sequence shown here is derived from an EMBL/GenBank/DDBJ whole genome shotgun (WGS) entry which is preliminary data.</text>
</comment>
<feature type="coiled-coil region" evidence="5">
    <location>
        <begin position="176"/>
        <end position="206"/>
    </location>
</feature>
<comment type="similarity">
    <text evidence="2">Belongs to the nucleoside triphosphate pyrophosphohydrolase family.</text>
</comment>
<dbReference type="Proteomes" id="UP000644507">
    <property type="component" value="Unassembled WGS sequence"/>
</dbReference>
<dbReference type="PANTHER" id="PTHR30522:SF0">
    <property type="entry name" value="NUCLEOSIDE TRIPHOSPHATE PYROPHOSPHOHYDROLASE"/>
    <property type="match status" value="1"/>
</dbReference>
<dbReference type="InterPro" id="IPR048015">
    <property type="entry name" value="NTP-PPase_MazG-like_N"/>
</dbReference>
<evidence type="ECO:0000259" key="6">
    <source>
        <dbReference type="Pfam" id="PF03819"/>
    </source>
</evidence>
<protein>
    <recommendedName>
        <fullName evidence="4">Nucleoside triphosphate pyrophosphohydrolase</fullName>
        <ecNumber evidence="3">3.6.1.8</ecNumber>
    </recommendedName>
</protein>
<dbReference type="GO" id="GO:0006950">
    <property type="term" value="P:response to stress"/>
    <property type="evidence" value="ECO:0007669"/>
    <property type="project" value="UniProtKB-ARBA"/>
</dbReference>
<dbReference type="InterPro" id="IPR004518">
    <property type="entry name" value="MazG-like_dom"/>
</dbReference>
<reference evidence="7" key="2">
    <citation type="submission" date="2020-09" db="EMBL/GenBank/DDBJ databases">
        <authorList>
            <person name="Sun Q."/>
            <person name="Kim S."/>
        </authorList>
    </citation>
    <scope>NUCLEOTIDE SEQUENCE</scope>
    <source>
        <strain evidence="7">KCTC 12988</strain>
    </source>
</reference>
<comment type="catalytic activity">
    <reaction evidence="1">
        <text>ATP + H2O = AMP + diphosphate + H(+)</text>
        <dbReference type="Rhea" id="RHEA:14245"/>
        <dbReference type="ChEBI" id="CHEBI:15377"/>
        <dbReference type="ChEBI" id="CHEBI:15378"/>
        <dbReference type="ChEBI" id="CHEBI:30616"/>
        <dbReference type="ChEBI" id="CHEBI:33019"/>
        <dbReference type="ChEBI" id="CHEBI:456215"/>
        <dbReference type="EC" id="3.6.1.8"/>
    </reaction>
</comment>
<dbReference type="GO" id="GO:0046052">
    <property type="term" value="P:UTP catabolic process"/>
    <property type="evidence" value="ECO:0007669"/>
    <property type="project" value="TreeGrafter"/>
</dbReference>
<dbReference type="GO" id="GO:0006203">
    <property type="term" value="P:dGTP catabolic process"/>
    <property type="evidence" value="ECO:0007669"/>
    <property type="project" value="TreeGrafter"/>
</dbReference>
<sequence>MTDEEMMTCDDKGRQVERLRAIMHRLRAPGGCPWDAEQSHESLVSNLLEEAYEVVAAIRSGDGENLQEELGDLLLQVVFHSEIASEREAFDLDEVARGICEKLVRRHPHVYGESAAGDSSAVLKQWEEIKRAEKGDEEKPYLHGVGKGLPATLRGYKLQKKAAKVGFDWAESQGIVRKIEEELGEVKEELERVEKGEDARKELEQEIGDLLFVTVNLARKLKIDPEVALEGTNVKFERRFAYLEKILKERGTSLDEATIDEMNVLWEIAKTEARS</sequence>
<evidence type="ECO:0000256" key="4">
    <source>
        <dbReference type="ARBA" id="ARBA00074799"/>
    </source>
</evidence>
<dbReference type="RefSeq" id="WP_189567765.1">
    <property type="nucleotide sequence ID" value="NZ_BMXI01000003.1"/>
</dbReference>
<evidence type="ECO:0000313" key="8">
    <source>
        <dbReference type="Proteomes" id="UP000644507"/>
    </source>
</evidence>
<evidence type="ECO:0000256" key="2">
    <source>
        <dbReference type="ARBA" id="ARBA00061115"/>
    </source>
</evidence>
<dbReference type="InterPro" id="IPR048011">
    <property type="entry name" value="NTP-PPase_MazG-like_C"/>
</dbReference>
<dbReference type="FunFam" id="1.10.287.1080:FF:000001">
    <property type="entry name" value="Nucleoside triphosphate pyrophosphohydrolase"/>
    <property type="match status" value="1"/>
</dbReference>
<dbReference type="CDD" id="cd11528">
    <property type="entry name" value="NTP-PPase_MazG_Nterm"/>
    <property type="match status" value="1"/>
</dbReference>
<dbReference type="SUPFAM" id="SSF101386">
    <property type="entry name" value="all-alpha NTP pyrophosphatases"/>
    <property type="match status" value="2"/>
</dbReference>
<feature type="domain" description="NTP pyrophosphohydrolase MazG-like" evidence="6">
    <location>
        <begin position="38"/>
        <end position="110"/>
    </location>
</feature>